<keyword evidence="1" id="KW-0812">Transmembrane</keyword>
<accession>A0ABP9UY46</accession>
<reference evidence="2 3" key="1">
    <citation type="submission" date="2024-02" db="EMBL/GenBank/DDBJ databases">
        <title>Haloferula sargassicola NBRC 104335.</title>
        <authorList>
            <person name="Ichikawa N."/>
            <person name="Katano-Makiyama Y."/>
            <person name="Hidaka K."/>
        </authorList>
    </citation>
    <scope>NUCLEOTIDE SEQUENCE [LARGE SCALE GENOMIC DNA]</scope>
    <source>
        <strain evidence="2 3">NBRC 104335</strain>
    </source>
</reference>
<name>A0ABP9UY46_9BACT</name>
<comment type="caution">
    <text evidence="2">The sequence shown here is derived from an EMBL/GenBank/DDBJ whole genome shotgun (WGS) entry which is preliminary data.</text>
</comment>
<evidence type="ECO:0000256" key="1">
    <source>
        <dbReference type="SAM" id="Phobius"/>
    </source>
</evidence>
<feature type="transmembrane region" description="Helical" evidence="1">
    <location>
        <begin position="29"/>
        <end position="47"/>
    </location>
</feature>
<proteinExistence type="predicted"/>
<evidence type="ECO:0000313" key="2">
    <source>
        <dbReference type="EMBL" id="GAA5484788.1"/>
    </source>
</evidence>
<keyword evidence="1" id="KW-1133">Transmembrane helix</keyword>
<dbReference type="Proteomes" id="UP001476282">
    <property type="component" value="Unassembled WGS sequence"/>
</dbReference>
<feature type="transmembrane region" description="Helical" evidence="1">
    <location>
        <begin position="59"/>
        <end position="80"/>
    </location>
</feature>
<protein>
    <recommendedName>
        <fullName evidence="4">Malonate transporter subunit MadL</fullName>
    </recommendedName>
</protein>
<dbReference type="InterPro" id="IPR004690">
    <property type="entry name" value="Maln_transptMadL"/>
</dbReference>
<feature type="transmembrane region" description="Helical" evidence="1">
    <location>
        <begin position="92"/>
        <end position="112"/>
    </location>
</feature>
<organism evidence="2 3">
    <name type="scientific">Haloferula sargassicola</name>
    <dbReference type="NCBI Taxonomy" id="490096"/>
    <lineage>
        <taxon>Bacteria</taxon>
        <taxon>Pseudomonadati</taxon>
        <taxon>Verrucomicrobiota</taxon>
        <taxon>Verrucomicrobiia</taxon>
        <taxon>Verrucomicrobiales</taxon>
        <taxon>Verrucomicrobiaceae</taxon>
        <taxon>Haloferula</taxon>
    </lineage>
</organism>
<dbReference type="NCBIfam" id="TIGR00807">
    <property type="entry name" value="malonate_madL"/>
    <property type="match status" value="1"/>
</dbReference>
<gene>
    <name evidence="2" type="ORF">Hsar01_04036</name>
</gene>
<keyword evidence="1" id="KW-0472">Membrane</keyword>
<evidence type="ECO:0000313" key="3">
    <source>
        <dbReference type="Proteomes" id="UP001476282"/>
    </source>
</evidence>
<evidence type="ECO:0008006" key="4">
    <source>
        <dbReference type="Google" id="ProtNLM"/>
    </source>
</evidence>
<dbReference type="Pfam" id="PF03817">
    <property type="entry name" value="MadL"/>
    <property type="match status" value="1"/>
</dbReference>
<dbReference type="EMBL" id="BAABRI010000035">
    <property type="protein sequence ID" value="GAA5484788.1"/>
    <property type="molecule type" value="Genomic_DNA"/>
</dbReference>
<dbReference type="RefSeq" id="WP_353568897.1">
    <property type="nucleotide sequence ID" value="NZ_BAABRI010000035.1"/>
</dbReference>
<keyword evidence="3" id="KW-1185">Reference proteome</keyword>
<sequence>MAIYGTALLSLCLLAGLIAGRLLGMLLGLDSNVGGVGIAMLLLIWGSERLRRLGKFPPASEQGVLFWSSIYIPVTVAMAASQNVRAAVQGGGIAIAAGVLSVAACFLLVPVVSRIGKPGPPRTTHPESSTP</sequence>